<evidence type="ECO:0000313" key="4">
    <source>
        <dbReference type="Proteomes" id="UP001164712"/>
    </source>
</evidence>
<dbReference type="Pfam" id="PF00701">
    <property type="entry name" value="DHDPS"/>
    <property type="match status" value="1"/>
</dbReference>
<dbReference type="PANTHER" id="PTHR42849:SF1">
    <property type="entry name" value="N-ACETYLNEURAMINATE LYASE"/>
    <property type="match status" value="1"/>
</dbReference>
<dbReference type="InterPro" id="IPR002220">
    <property type="entry name" value="DapA-like"/>
</dbReference>
<protein>
    <submittedName>
        <fullName evidence="3">Dihydrodipicolinate synthase family protein</fullName>
    </submittedName>
</protein>
<dbReference type="SUPFAM" id="SSF51569">
    <property type="entry name" value="Aldolase"/>
    <property type="match status" value="1"/>
</dbReference>
<dbReference type="InterPro" id="IPR013785">
    <property type="entry name" value="Aldolase_TIM"/>
</dbReference>
<evidence type="ECO:0000256" key="1">
    <source>
        <dbReference type="ARBA" id="ARBA00023239"/>
    </source>
</evidence>
<dbReference type="PANTHER" id="PTHR42849">
    <property type="entry name" value="N-ACETYLNEURAMINATE LYASE"/>
    <property type="match status" value="1"/>
</dbReference>
<keyword evidence="1 2" id="KW-0456">Lyase</keyword>
<dbReference type="Gene3D" id="3.20.20.70">
    <property type="entry name" value="Aldolase class I"/>
    <property type="match status" value="1"/>
</dbReference>
<evidence type="ECO:0000256" key="2">
    <source>
        <dbReference type="PIRNR" id="PIRNR001365"/>
    </source>
</evidence>
<dbReference type="EMBL" id="CP114058">
    <property type="protein sequence ID" value="WAT01676.1"/>
    <property type="molecule type" value="Genomic_DNA"/>
</dbReference>
<dbReference type="RefSeq" id="WP_045047289.1">
    <property type="nucleotide sequence ID" value="NZ_CP114058.1"/>
</dbReference>
<proteinExistence type="inferred from homology"/>
<reference evidence="3" key="1">
    <citation type="submission" date="2022-12" db="EMBL/GenBank/DDBJ databases">
        <title>Complete genome sequence of an Australian strain of Rouxiella badensis DAR84756 and resolution of the R. badensis DSM100043 and R. chamberiensis DSM28324 genomes.</title>
        <authorList>
            <person name="Paul S."/>
            <person name="Anderson P.J."/>
            <person name="Maynard G."/>
            <person name="Dyall-Smith M."/>
            <person name="Kudinha T."/>
        </authorList>
    </citation>
    <scope>NUCLEOTIDE SEQUENCE</scope>
    <source>
        <strain evidence="3">DSM 28324</strain>
    </source>
</reference>
<keyword evidence="4" id="KW-1185">Reference proteome</keyword>
<gene>
    <name evidence="3" type="ORF">O1V66_02655</name>
</gene>
<name>A0ABY7HS69_9GAMM</name>
<dbReference type="PRINTS" id="PR00146">
    <property type="entry name" value="DHPICSNTHASE"/>
</dbReference>
<dbReference type="Proteomes" id="UP001164712">
    <property type="component" value="Chromosome"/>
</dbReference>
<evidence type="ECO:0000313" key="3">
    <source>
        <dbReference type="EMBL" id="WAT01676.1"/>
    </source>
</evidence>
<sequence>MFTGLSAFPLTPFSAGSPDEKGFLKILRRLTEAKVDSLGVLGSTGSYAYMTREQRGRIARVAVENAANIPVMVCVGAVSTDEVLRLADDAQQAGASALLLPPVSYQALNDDEVYGLFETVARRASVPLCVYDNPGTTHFTFSDALHGKIASLPGVHSIKIPGVSADAEAAAVRVRNLRDRLPAHVTLGISGDSSAASGLIAGCEVWYSVCGGLFPAVAKKMTEAAAAGDHAAVRQQSERLMPLWALFGQHGGSFRVISAAAGLLGLTDYDCLPRPLLPLRADQLADVKRVISSLELA</sequence>
<dbReference type="SMART" id="SM01130">
    <property type="entry name" value="DHDPS"/>
    <property type="match status" value="1"/>
</dbReference>
<dbReference type="PIRSF" id="PIRSF001365">
    <property type="entry name" value="DHDPS"/>
    <property type="match status" value="1"/>
</dbReference>
<organism evidence="3 4">
    <name type="scientific">Rouxiella chamberiensis</name>
    <dbReference type="NCBI Taxonomy" id="1513468"/>
    <lineage>
        <taxon>Bacteria</taxon>
        <taxon>Pseudomonadati</taxon>
        <taxon>Pseudomonadota</taxon>
        <taxon>Gammaproteobacteria</taxon>
        <taxon>Enterobacterales</taxon>
        <taxon>Yersiniaceae</taxon>
        <taxon>Rouxiella</taxon>
    </lineage>
</organism>
<dbReference type="CDD" id="cd00408">
    <property type="entry name" value="DHDPS-like"/>
    <property type="match status" value="1"/>
</dbReference>
<accession>A0ABY7HS69</accession>
<comment type="similarity">
    <text evidence="2">Belongs to the DapA family.</text>
</comment>